<dbReference type="STRING" id="149040.A0A194X8J2"/>
<accession>A0A194X8J2</accession>
<dbReference type="InParanoid" id="A0A194X8J2"/>
<dbReference type="InterPro" id="IPR011990">
    <property type="entry name" value="TPR-like_helical_dom_sf"/>
</dbReference>
<dbReference type="EMBL" id="KQ947416">
    <property type="protein sequence ID" value="KUJ16429.1"/>
    <property type="molecule type" value="Genomic_DNA"/>
</dbReference>
<feature type="domain" description="DUF7779" evidence="1">
    <location>
        <begin position="102"/>
        <end position="188"/>
    </location>
</feature>
<dbReference type="OrthoDB" id="4585963at2759"/>
<dbReference type="SMART" id="SM00028">
    <property type="entry name" value="TPR"/>
    <property type="match status" value="5"/>
</dbReference>
<proteinExistence type="predicted"/>
<organism evidence="2 3">
    <name type="scientific">Mollisia scopiformis</name>
    <name type="common">Conifer needle endophyte fungus</name>
    <name type="synonym">Phialocephala scopiformis</name>
    <dbReference type="NCBI Taxonomy" id="149040"/>
    <lineage>
        <taxon>Eukaryota</taxon>
        <taxon>Fungi</taxon>
        <taxon>Dikarya</taxon>
        <taxon>Ascomycota</taxon>
        <taxon>Pezizomycotina</taxon>
        <taxon>Leotiomycetes</taxon>
        <taxon>Helotiales</taxon>
        <taxon>Mollisiaceae</taxon>
        <taxon>Mollisia</taxon>
    </lineage>
</organism>
<dbReference type="Pfam" id="PF25000">
    <property type="entry name" value="DUF7779"/>
    <property type="match status" value="1"/>
</dbReference>
<sequence length="569" mass="65376">MDLDLTSNHFPPEEAAAFLRQRLSSFVDTPEYIRTSVLPAERFGRLPLAMTQITALIDRWEMTVQEFLAHYEKQMPIESVVKAKPDFMQDYYYKHSLFTVCAFESLGLESNVLLKIMSFLNPDRIQESLFTDELPKDPIPKFPVDESTYLKARTDLIKVSLVKPMKEDKQIMLHRLVQDVVQAHMSSSDAYVVFPFTTTLLLRAWPTPFLQFEHNMATWQRSEELLQHILKISYAYQKYTSWDVSPTTHRHVAQLLLFAGWYLFERSEFFAAQPLLLQALTICRKYVEEMQDLLADNLFLLSALSVQINDNLEKNLQYAEDHFQVRIKLCDGSQFSEDRLATAHGELGQVLMLVGRYEESIEHCKIAIEITKRSPRFIGGDDLPIRSHCHQAYAMSALGRNDEAIKSLEGTLKYCNEHRESEVGDFTLGIVYRCLSYLQLQQSRPLEATTAAQLALRHFTGTVGKNSRYTSQVCGNLGAYHCNRSQYDTAQIYLEQALSGFKAHEWYGAELARTYFRLSVLHKLEGDDTGSSNHLAQAIRLYSKEGPSYEDGKILSAEDFDRIIALPHR</sequence>
<protein>
    <submittedName>
        <fullName evidence="2">TPR-like protein</fullName>
    </submittedName>
</protein>
<gene>
    <name evidence="2" type="ORF">LY89DRAFT_782688</name>
</gene>
<keyword evidence="3" id="KW-1185">Reference proteome</keyword>
<dbReference type="Gene3D" id="1.25.40.10">
    <property type="entry name" value="Tetratricopeptide repeat domain"/>
    <property type="match status" value="2"/>
</dbReference>
<dbReference type="GeneID" id="28832333"/>
<reference evidence="2 3" key="1">
    <citation type="submission" date="2015-10" db="EMBL/GenBank/DDBJ databases">
        <title>Full genome of DAOMC 229536 Phialocephala scopiformis, a fungal endophyte of spruce producing the potent anti-insectan compound rugulosin.</title>
        <authorList>
            <consortium name="DOE Joint Genome Institute"/>
            <person name="Walker A.K."/>
            <person name="Frasz S.L."/>
            <person name="Seifert K.A."/>
            <person name="Miller J.D."/>
            <person name="Mondo S.J."/>
            <person name="Labutti K."/>
            <person name="Lipzen A."/>
            <person name="Dockter R."/>
            <person name="Kennedy M."/>
            <person name="Grigoriev I.V."/>
            <person name="Spatafora J.W."/>
        </authorList>
    </citation>
    <scope>NUCLEOTIDE SEQUENCE [LARGE SCALE GENOMIC DNA]</scope>
    <source>
        <strain evidence="2 3">CBS 120377</strain>
    </source>
</reference>
<dbReference type="InterPro" id="IPR019734">
    <property type="entry name" value="TPR_rpt"/>
</dbReference>
<evidence type="ECO:0000259" key="1">
    <source>
        <dbReference type="Pfam" id="PF25000"/>
    </source>
</evidence>
<dbReference type="RefSeq" id="XP_018070784.1">
    <property type="nucleotide sequence ID" value="XM_018222607.1"/>
</dbReference>
<dbReference type="Proteomes" id="UP000070700">
    <property type="component" value="Unassembled WGS sequence"/>
</dbReference>
<dbReference type="AlphaFoldDB" id="A0A194X8J2"/>
<dbReference type="InterPro" id="IPR056681">
    <property type="entry name" value="DUF7779"/>
</dbReference>
<evidence type="ECO:0000313" key="3">
    <source>
        <dbReference type="Proteomes" id="UP000070700"/>
    </source>
</evidence>
<dbReference type="SUPFAM" id="SSF48452">
    <property type="entry name" value="TPR-like"/>
    <property type="match status" value="1"/>
</dbReference>
<evidence type="ECO:0000313" key="2">
    <source>
        <dbReference type="EMBL" id="KUJ16429.1"/>
    </source>
</evidence>
<dbReference type="KEGG" id="psco:LY89DRAFT_782688"/>
<name>A0A194X8J2_MOLSC</name>